<dbReference type="EC" id="5.3.1.1" evidence="7 8"/>
<feature type="binding site" evidence="7">
    <location>
        <begin position="8"/>
        <end position="10"/>
    </location>
    <ligand>
        <name>substrate</name>
    </ligand>
</feature>
<keyword evidence="5 7" id="KW-0324">Glycolysis</keyword>
<evidence type="ECO:0000256" key="3">
    <source>
        <dbReference type="ARBA" id="ARBA00022432"/>
    </source>
</evidence>
<dbReference type="GO" id="GO:0006094">
    <property type="term" value="P:gluconeogenesis"/>
    <property type="evidence" value="ECO:0007669"/>
    <property type="project" value="UniProtKB-UniRule"/>
</dbReference>
<comment type="pathway">
    <text evidence="7 8">Carbohydrate biosynthesis; gluconeogenesis.</text>
</comment>
<comment type="similarity">
    <text evidence="2 7 8">Belongs to the triosephosphate isomerase family.</text>
</comment>
<dbReference type="InterPro" id="IPR035990">
    <property type="entry name" value="TIM_sf"/>
</dbReference>
<comment type="subunit">
    <text evidence="7 8">Homodimer.</text>
</comment>
<name>A0A1G2RUZ3_9BACT</name>
<evidence type="ECO:0000256" key="1">
    <source>
        <dbReference type="ARBA" id="ARBA00004680"/>
    </source>
</evidence>
<dbReference type="GO" id="GO:0019563">
    <property type="term" value="P:glycerol catabolic process"/>
    <property type="evidence" value="ECO:0007669"/>
    <property type="project" value="TreeGrafter"/>
</dbReference>
<evidence type="ECO:0000256" key="8">
    <source>
        <dbReference type="RuleBase" id="RU363013"/>
    </source>
</evidence>
<dbReference type="GO" id="GO:0006096">
    <property type="term" value="P:glycolytic process"/>
    <property type="evidence" value="ECO:0007669"/>
    <property type="project" value="UniProtKB-UniRule"/>
</dbReference>
<evidence type="ECO:0000313" key="10">
    <source>
        <dbReference type="Proteomes" id="UP000177853"/>
    </source>
</evidence>
<dbReference type="AlphaFoldDB" id="A0A1G2RUZ3"/>
<dbReference type="Gene3D" id="3.20.20.70">
    <property type="entry name" value="Aldolase class I"/>
    <property type="match status" value="1"/>
</dbReference>
<dbReference type="InterPro" id="IPR000652">
    <property type="entry name" value="Triosephosphate_isomerase"/>
</dbReference>
<dbReference type="UniPathway" id="UPA00138"/>
<evidence type="ECO:0000256" key="5">
    <source>
        <dbReference type="ARBA" id="ARBA00023152"/>
    </source>
</evidence>
<dbReference type="PANTHER" id="PTHR21139">
    <property type="entry name" value="TRIOSEPHOSPHATE ISOMERASE"/>
    <property type="match status" value="1"/>
</dbReference>
<dbReference type="PANTHER" id="PTHR21139:SF42">
    <property type="entry name" value="TRIOSEPHOSPHATE ISOMERASE"/>
    <property type="match status" value="1"/>
</dbReference>
<dbReference type="Pfam" id="PF00121">
    <property type="entry name" value="TIM"/>
    <property type="match status" value="1"/>
</dbReference>
<feature type="binding site" evidence="7">
    <location>
        <position position="211"/>
    </location>
    <ligand>
        <name>substrate</name>
    </ligand>
</feature>
<evidence type="ECO:0000256" key="6">
    <source>
        <dbReference type="ARBA" id="ARBA00023235"/>
    </source>
</evidence>
<comment type="pathway">
    <text evidence="1 7 8">Carbohydrate degradation; glycolysis; D-glyceraldehyde 3-phosphate from glycerone phosphate: step 1/1.</text>
</comment>
<dbReference type="InterPro" id="IPR022896">
    <property type="entry name" value="TrioseP_Isoase_bac/euk"/>
</dbReference>
<accession>A0A1G2RUZ3</accession>
<comment type="catalytic activity">
    <reaction evidence="7 8">
        <text>D-glyceraldehyde 3-phosphate = dihydroxyacetone phosphate</text>
        <dbReference type="Rhea" id="RHEA:18585"/>
        <dbReference type="ChEBI" id="CHEBI:57642"/>
        <dbReference type="ChEBI" id="CHEBI:59776"/>
        <dbReference type="EC" id="5.3.1.1"/>
    </reaction>
</comment>
<keyword evidence="4 7" id="KW-0963">Cytoplasm</keyword>
<organism evidence="9 10">
    <name type="scientific">Candidatus Wildermuthbacteria bacterium RIFCSPLOWO2_12_FULL_40_9</name>
    <dbReference type="NCBI Taxonomy" id="1802467"/>
    <lineage>
        <taxon>Bacteria</taxon>
        <taxon>Candidatus Wildermuthiibacteriota</taxon>
    </lineage>
</organism>
<evidence type="ECO:0000256" key="2">
    <source>
        <dbReference type="ARBA" id="ARBA00007422"/>
    </source>
</evidence>
<proteinExistence type="inferred from homology"/>
<dbReference type="Proteomes" id="UP000177853">
    <property type="component" value="Unassembled WGS sequence"/>
</dbReference>
<evidence type="ECO:0000313" key="9">
    <source>
        <dbReference type="EMBL" id="OHA76664.1"/>
    </source>
</evidence>
<dbReference type="NCBIfam" id="TIGR00419">
    <property type="entry name" value="tim"/>
    <property type="match status" value="1"/>
</dbReference>
<dbReference type="SUPFAM" id="SSF51351">
    <property type="entry name" value="Triosephosphate isomerase (TIM)"/>
    <property type="match status" value="1"/>
</dbReference>
<evidence type="ECO:0000256" key="7">
    <source>
        <dbReference type="HAMAP-Rule" id="MF_00147"/>
    </source>
</evidence>
<dbReference type="InterPro" id="IPR020861">
    <property type="entry name" value="Triosephosphate_isomerase_AS"/>
</dbReference>
<dbReference type="EMBL" id="MHUM01000023">
    <property type="protein sequence ID" value="OHA76664.1"/>
    <property type="molecule type" value="Genomic_DNA"/>
</dbReference>
<gene>
    <name evidence="7" type="primary">tpiA</name>
    <name evidence="9" type="ORF">A3H01_01180</name>
</gene>
<dbReference type="UniPathway" id="UPA00109">
    <property type="reaction ID" value="UER00189"/>
</dbReference>
<dbReference type="GO" id="GO:0046166">
    <property type="term" value="P:glyceraldehyde-3-phosphate biosynthetic process"/>
    <property type="evidence" value="ECO:0007669"/>
    <property type="project" value="TreeGrafter"/>
</dbReference>
<dbReference type="FunFam" id="3.20.20.70:FF:000016">
    <property type="entry name" value="Triosephosphate isomerase"/>
    <property type="match status" value="1"/>
</dbReference>
<feature type="active site" description="Electrophile" evidence="7">
    <location>
        <position position="93"/>
    </location>
</feature>
<keyword evidence="3 7" id="KW-0312">Gluconeogenesis</keyword>
<dbReference type="CDD" id="cd00311">
    <property type="entry name" value="TIM"/>
    <property type="match status" value="1"/>
</dbReference>
<dbReference type="PROSITE" id="PS00171">
    <property type="entry name" value="TIM_1"/>
    <property type="match status" value="1"/>
</dbReference>
<evidence type="ECO:0000256" key="4">
    <source>
        <dbReference type="ARBA" id="ARBA00022490"/>
    </source>
</evidence>
<comment type="caution">
    <text evidence="9">The sequence shown here is derived from an EMBL/GenBank/DDBJ whole genome shotgun (WGS) entry which is preliminary data.</text>
</comment>
<feature type="binding site" evidence="7">
    <location>
        <begin position="232"/>
        <end position="233"/>
    </location>
    <ligand>
        <name>substrate</name>
    </ligand>
</feature>
<comment type="subcellular location">
    <subcellularLocation>
        <location evidence="7 8">Cytoplasm</location>
    </subcellularLocation>
</comment>
<dbReference type="HAMAP" id="MF_00147_B">
    <property type="entry name" value="TIM_B"/>
    <property type="match status" value="1"/>
</dbReference>
<dbReference type="InterPro" id="IPR013785">
    <property type="entry name" value="Aldolase_TIM"/>
</dbReference>
<feature type="binding site" evidence="7">
    <location>
        <position position="171"/>
    </location>
    <ligand>
        <name>substrate</name>
    </ligand>
</feature>
<keyword evidence="6 7" id="KW-0413">Isomerase</keyword>
<dbReference type="GO" id="GO:0005829">
    <property type="term" value="C:cytosol"/>
    <property type="evidence" value="ECO:0007669"/>
    <property type="project" value="TreeGrafter"/>
</dbReference>
<sequence length="249" mass="27455">MKKLIIANWKCNPTTLKEAKALFESTKANLKNAKGVEIVICPPFLYLLNLNAKNSRLKLGGQDCFWENKGAYTGEISAAQLKDAGCQYVLVGHSEREKYFSETDEIANQKMRSAIKAKLKPVLCLGDSLEEREKGNVQQALFRQAEKALKGMKKDEIKNLFLAYEPVWAIGTGKPCSVGEAQTMRLYLRKILAKLYSMKISESVPILYGGSVNSKNAKTYIAEAGMQGVLVGGGSLDAKELADIVRAVR</sequence>
<comment type="function">
    <text evidence="7">Involved in the gluconeogenesis. Catalyzes stereospecifically the conversion of dihydroxyacetone phosphate (DHAP) to D-glyceraldehyde-3-phosphate (G3P).</text>
</comment>
<dbReference type="GO" id="GO:0004807">
    <property type="term" value="F:triose-phosphate isomerase activity"/>
    <property type="evidence" value="ECO:0007669"/>
    <property type="project" value="UniProtKB-UniRule"/>
</dbReference>
<dbReference type="PROSITE" id="PS51440">
    <property type="entry name" value="TIM_2"/>
    <property type="match status" value="1"/>
</dbReference>
<protein>
    <recommendedName>
        <fullName evidence="7 8">Triosephosphate isomerase</fullName>
        <shortName evidence="7">TIM</shortName>
        <shortName evidence="7">TPI</shortName>
        <ecNumber evidence="7 8">5.3.1.1</ecNumber>
    </recommendedName>
    <alternativeName>
        <fullName evidence="7">Triose-phosphate isomerase</fullName>
    </alternativeName>
</protein>
<feature type="active site" description="Proton acceptor" evidence="7">
    <location>
        <position position="165"/>
    </location>
</feature>
<reference evidence="9 10" key="1">
    <citation type="journal article" date="2016" name="Nat. Commun.">
        <title>Thousands of microbial genomes shed light on interconnected biogeochemical processes in an aquifer system.</title>
        <authorList>
            <person name="Anantharaman K."/>
            <person name="Brown C.T."/>
            <person name="Hug L.A."/>
            <person name="Sharon I."/>
            <person name="Castelle C.J."/>
            <person name="Probst A.J."/>
            <person name="Thomas B.C."/>
            <person name="Singh A."/>
            <person name="Wilkins M.J."/>
            <person name="Karaoz U."/>
            <person name="Brodie E.L."/>
            <person name="Williams K.H."/>
            <person name="Hubbard S.S."/>
            <person name="Banfield J.F."/>
        </authorList>
    </citation>
    <scope>NUCLEOTIDE SEQUENCE [LARGE SCALE GENOMIC DNA]</scope>
</reference>